<name>A0A0S2MUU7_9CAUD</name>
<dbReference type="OrthoDB" id="272at1911929"/>
<dbReference type="EMBL" id="KT995480">
    <property type="protein sequence ID" value="ALO79667.1"/>
    <property type="molecule type" value="Genomic_DNA"/>
</dbReference>
<evidence type="ECO:0000313" key="2">
    <source>
        <dbReference type="Proteomes" id="UP000225963"/>
    </source>
</evidence>
<evidence type="ECO:0000313" key="1">
    <source>
        <dbReference type="EMBL" id="ALO79667.1"/>
    </source>
</evidence>
<gene>
    <name evidence="1" type="ORF">BM10_263</name>
</gene>
<protein>
    <submittedName>
        <fullName evidence="1">Uncharacterized protein</fullName>
    </submittedName>
</protein>
<keyword evidence="2" id="KW-1185">Reference proteome</keyword>
<reference evidence="2" key="1">
    <citation type="submission" date="2015-11" db="EMBL/GenBank/DDBJ databases">
        <authorList>
            <person name="Sharaf A."/>
            <person name="Marie M.E."/>
            <person name="Esson H."/>
            <person name="El-Afifi I.S."/>
            <person name="Hammad M.A."/>
        </authorList>
    </citation>
    <scope>NUCLEOTIDE SEQUENCE [LARGE SCALE GENOMIC DNA]</scope>
</reference>
<accession>A0A0S2MUU7</accession>
<proteinExistence type="predicted"/>
<dbReference type="Proteomes" id="UP000225963">
    <property type="component" value="Segment"/>
</dbReference>
<organism evidence="1 2">
    <name type="scientific">Bacillus phage BM15</name>
    <dbReference type="NCBI Taxonomy" id="1755680"/>
    <lineage>
        <taxon>Viruses</taxon>
        <taxon>Duplodnaviria</taxon>
        <taxon>Heunggongvirae</taxon>
        <taxon>Uroviricota</taxon>
        <taxon>Caudoviricetes</taxon>
        <taxon>Herelleviridae</taxon>
        <taxon>Bastillevirinae</taxon>
        <taxon>Caeruleovirus</taxon>
        <taxon>Caeruleovirus BM15</taxon>
    </lineage>
</organism>
<sequence>MESENWSLEDLKDSICPICKDIFKVGVIHNGEYICCKCFDKGQKEVKR</sequence>